<dbReference type="eggNOG" id="COG0179">
    <property type="taxonomic scope" value="Bacteria"/>
</dbReference>
<dbReference type="AlphaFoldDB" id="W5XZH9"/>
<feature type="domain" description="Fumarylacetoacetase-like C-terminal" evidence="3">
    <location>
        <begin position="38"/>
        <end position="240"/>
    </location>
</feature>
<dbReference type="PATRIC" id="fig|1224164.3.peg.968"/>
<name>W5XZH9_9CORY</name>
<dbReference type="InterPro" id="IPR011234">
    <property type="entry name" value="Fumarylacetoacetase-like_C"/>
</dbReference>
<dbReference type="EMBL" id="CP004353">
    <property type="protein sequence ID" value="AHI22361.1"/>
    <property type="molecule type" value="Genomic_DNA"/>
</dbReference>
<dbReference type="InterPro" id="IPR036663">
    <property type="entry name" value="Fumarylacetoacetase_C_sf"/>
</dbReference>
<evidence type="ECO:0000259" key="3">
    <source>
        <dbReference type="Pfam" id="PF01557"/>
    </source>
</evidence>
<keyword evidence="4" id="KW-0413">Isomerase</keyword>
<dbReference type="Proteomes" id="UP000019222">
    <property type="component" value="Chromosome"/>
</dbReference>
<sequence>MLAETDAGTFLRDGLVGQGEEITFDPKDLGPVIPRPGKIICVGLNYARHILEMGRELPEFPTLFIKFPEALTGPYDDIHVRESDAGALDAEAELAVVIGKRAHRVSVEEATDHILGYSIINDYTQRDWQTRTLQFHQGKSYYRSAGFGPWIVTADEWQPGPRITATWGEEVFQDGTTDDLIFDCPTLVSFISQIYPLEPGDVIATGTPDGVGHARTPKRYIRDGETVTVAIEGIGAIANTTYIDSE</sequence>
<organism evidence="4 5">
    <name type="scientific">Corynebacterium vitaeruminis DSM 20294</name>
    <dbReference type="NCBI Taxonomy" id="1224164"/>
    <lineage>
        <taxon>Bacteria</taxon>
        <taxon>Bacillati</taxon>
        <taxon>Actinomycetota</taxon>
        <taxon>Actinomycetes</taxon>
        <taxon>Mycobacteriales</taxon>
        <taxon>Corynebacteriaceae</taxon>
        <taxon>Corynebacterium</taxon>
    </lineage>
</organism>
<dbReference type="PANTHER" id="PTHR42796">
    <property type="entry name" value="FUMARYLACETOACETATE HYDROLASE DOMAIN-CONTAINING PROTEIN 2A-RELATED"/>
    <property type="match status" value="1"/>
</dbReference>
<dbReference type="Pfam" id="PF01557">
    <property type="entry name" value="FAA_hydrolase"/>
    <property type="match status" value="1"/>
</dbReference>
<dbReference type="HOGENOM" id="CLU_028458_3_0_11"/>
<evidence type="ECO:0000313" key="4">
    <source>
        <dbReference type="EMBL" id="AHI22361.1"/>
    </source>
</evidence>
<dbReference type="KEGG" id="cvt:B843_04860"/>
<dbReference type="GO" id="GO:0046872">
    <property type="term" value="F:metal ion binding"/>
    <property type="evidence" value="ECO:0007669"/>
    <property type="project" value="UniProtKB-KW"/>
</dbReference>
<dbReference type="InterPro" id="IPR051121">
    <property type="entry name" value="FAH"/>
</dbReference>
<evidence type="ECO:0000256" key="2">
    <source>
        <dbReference type="ARBA" id="ARBA00022723"/>
    </source>
</evidence>
<protein>
    <submittedName>
        <fullName evidence="4">2-hydroxyhepta-2,4-diene-1,7-dioate isomerase</fullName>
    </submittedName>
</protein>
<dbReference type="GO" id="GO:0016853">
    <property type="term" value="F:isomerase activity"/>
    <property type="evidence" value="ECO:0007669"/>
    <property type="project" value="UniProtKB-KW"/>
</dbReference>
<proteinExistence type="inferred from homology"/>
<comment type="similarity">
    <text evidence="1">Belongs to the FAH family.</text>
</comment>
<keyword evidence="5" id="KW-1185">Reference proteome</keyword>
<gene>
    <name evidence="4" type="ORF">B843_04860</name>
</gene>
<reference evidence="4 5" key="1">
    <citation type="submission" date="2013-02" db="EMBL/GenBank/DDBJ databases">
        <title>The complete genome sequence of Corynebacterium vitaeruminis DSM 20294.</title>
        <authorList>
            <person name="Ruckert C."/>
            <person name="Albersmeier A."/>
            <person name="Kalinowski J."/>
        </authorList>
    </citation>
    <scope>NUCLEOTIDE SEQUENCE [LARGE SCALE GENOMIC DNA]</scope>
    <source>
        <strain evidence="5">ATCC 10234</strain>
    </source>
</reference>
<dbReference type="STRING" id="1224164.B843_04860"/>
<keyword evidence="2" id="KW-0479">Metal-binding</keyword>
<dbReference type="Gene3D" id="3.90.850.10">
    <property type="entry name" value="Fumarylacetoacetase-like, C-terminal domain"/>
    <property type="match status" value="1"/>
</dbReference>
<dbReference type="GO" id="GO:0019752">
    <property type="term" value="P:carboxylic acid metabolic process"/>
    <property type="evidence" value="ECO:0007669"/>
    <property type="project" value="UniProtKB-ARBA"/>
</dbReference>
<evidence type="ECO:0000313" key="5">
    <source>
        <dbReference type="Proteomes" id="UP000019222"/>
    </source>
</evidence>
<dbReference type="SUPFAM" id="SSF56529">
    <property type="entry name" value="FAH"/>
    <property type="match status" value="1"/>
</dbReference>
<dbReference type="FunFam" id="3.90.850.10:FF:000002">
    <property type="entry name" value="2-hydroxyhepta-2,4-diene-1,7-dioate isomerase"/>
    <property type="match status" value="1"/>
</dbReference>
<dbReference type="PANTHER" id="PTHR42796:SF4">
    <property type="entry name" value="FUMARYLACETOACETATE HYDROLASE DOMAIN-CONTAINING PROTEIN 2A"/>
    <property type="match status" value="1"/>
</dbReference>
<evidence type="ECO:0000256" key="1">
    <source>
        <dbReference type="ARBA" id="ARBA00010211"/>
    </source>
</evidence>
<accession>W5XZH9</accession>